<dbReference type="AlphaFoldDB" id="A0AAW6P6D5"/>
<dbReference type="EMBL" id="JARJLR010000233">
    <property type="protein sequence ID" value="MDF3842732.1"/>
    <property type="molecule type" value="Genomic_DNA"/>
</dbReference>
<evidence type="ECO:0000313" key="2">
    <source>
        <dbReference type="Proteomes" id="UP001220662"/>
    </source>
</evidence>
<gene>
    <name evidence="1" type="ORF">P3W55_13530</name>
</gene>
<name>A0AAW6P6D5_9PSED</name>
<accession>A0AAW6P6D5</accession>
<protein>
    <submittedName>
        <fullName evidence="1">Uncharacterized protein</fullName>
    </submittedName>
</protein>
<sequence>MTKKTTHAELEASVIRMAAMLKIGVWGPMNLTGPAADLHEEITRLHMDLEEAAAERDGRVARLQA</sequence>
<dbReference type="Proteomes" id="UP001220662">
    <property type="component" value="Unassembled WGS sequence"/>
</dbReference>
<dbReference type="RefSeq" id="WP_276214692.1">
    <property type="nucleotide sequence ID" value="NZ_JARJLR010000233.1"/>
</dbReference>
<comment type="caution">
    <text evidence="1">The sequence shown here is derived from an EMBL/GenBank/DDBJ whole genome shotgun (WGS) entry which is preliminary data.</text>
</comment>
<reference evidence="1" key="1">
    <citation type="submission" date="2023-03" db="EMBL/GenBank/DDBJ databases">
        <title>Draft assemblies of triclosan tolerant bacteria isolated from returned activated sludge.</title>
        <authorList>
            <person name="Van Hamelsveld S."/>
        </authorList>
    </citation>
    <scope>NUCLEOTIDE SEQUENCE</scope>
    <source>
        <strain evidence="1">GW210015_S63</strain>
    </source>
</reference>
<proteinExistence type="predicted"/>
<organism evidence="1 2">
    <name type="scientific">Pseudomonas citronellolis</name>
    <dbReference type="NCBI Taxonomy" id="53408"/>
    <lineage>
        <taxon>Bacteria</taxon>
        <taxon>Pseudomonadati</taxon>
        <taxon>Pseudomonadota</taxon>
        <taxon>Gammaproteobacteria</taxon>
        <taxon>Pseudomonadales</taxon>
        <taxon>Pseudomonadaceae</taxon>
        <taxon>Pseudomonas</taxon>
    </lineage>
</organism>
<evidence type="ECO:0000313" key="1">
    <source>
        <dbReference type="EMBL" id="MDF3842732.1"/>
    </source>
</evidence>